<evidence type="ECO:0000259" key="2">
    <source>
        <dbReference type="SMART" id="SM00065"/>
    </source>
</evidence>
<dbReference type="SUPFAM" id="SSF81606">
    <property type="entry name" value="PP2C-like"/>
    <property type="match status" value="1"/>
</dbReference>
<dbReference type="SUPFAM" id="SSF55781">
    <property type="entry name" value="GAF domain-like"/>
    <property type="match status" value="1"/>
</dbReference>
<accession>A0A518B915</accession>
<dbReference type="EC" id="3.1.3.3" evidence="4"/>
<keyword evidence="5" id="KW-1185">Reference proteome</keyword>
<dbReference type="PANTHER" id="PTHR43156:SF2">
    <property type="entry name" value="STAGE II SPORULATION PROTEIN E"/>
    <property type="match status" value="1"/>
</dbReference>
<dbReference type="InterPro" id="IPR003018">
    <property type="entry name" value="GAF"/>
</dbReference>
<name>A0A518B915_9BACT</name>
<dbReference type="SMART" id="SM00331">
    <property type="entry name" value="PP2C_SIG"/>
    <property type="match status" value="1"/>
</dbReference>
<reference evidence="4 5" key="1">
    <citation type="submission" date="2019-02" db="EMBL/GenBank/DDBJ databases">
        <title>Deep-cultivation of Planctomycetes and their phenomic and genomic characterization uncovers novel biology.</title>
        <authorList>
            <person name="Wiegand S."/>
            <person name="Jogler M."/>
            <person name="Boedeker C."/>
            <person name="Pinto D."/>
            <person name="Vollmers J."/>
            <person name="Rivas-Marin E."/>
            <person name="Kohn T."/>
            <person name="Peeters S.H."/>
            <person name="Heuer A."/>
            <person name="Rast P."/>
            <person name="Oberbeckmann S."/>
            <person name="Bunk B."/>
            <person name="Jeske O."/>
            <person name="Meyerdierks A."/>
            <person name="Storesund J.E."/>
            <person name="Kallscheuer N."/>
            <person name="Luecker S."/>
            <person name="Lage O.M."/>
            <person name="Pohl T."/>
            <person name="Merkel B.J."/>
            <person name="Hornburger P."/>
            <person name="Mueller R.-W."/>
            <person name="Bruemmer F."/>
            <person name="Labrenz M."/>
            <person name="Spormann A.M."/>
            <person name="Op den Camp H."/>
            <person name="Overmann J."/>
            <person name="Amann R."/>
            <person name="Jetten M.S.M."/>
            <person name="Mascher T."/>
            <person name="Medema M.H."/>
            <person name="Devos D.P."/>
            <person name="Kaster A.-K."/>
            <person name="Ovreas L."/>
            <person name="Rohde M."/>
            <person name="Galperin M.Y."/>
            <person name="Jogler C."/>
        </authorList>
    </citation>
    <scope>NUCLEOTIDE SEQUENCE [LARGE SCALE GENOMIC DNA]</scope>
    <source>
        <strain evidence="4 5">Pan216</strain>
    </source>
</reference>
<gene>
    <name evidence="4" type="primary">rsbU_4</name>
    <name evidence="4" type="ORF">Pan216_43410</name>
</gene>
<dbReference type="InterPro" id="IPR029016">
    <property type="entry name" value="GAF-like_dom_sf"/>
</dbReference>
<dbReference type="PANTHER" id="PTHR43156">
    <property type="entry name" value="STAGE II SPORULATION PROTEIN E-RELATED"/>
    <property type="match status" value="1"/>
</dbReference>
<evidence type="ECO:0000259" key="3">
    <source>
        <dbReference type="SMART" id="SM00331"/>
    </source>
</evidence>
<evidence type="ECO:0000313" key="4">
    <source>
        <dbReference type="EMBL" id="QDU63461.1"/>
    </source>
</evidence>
<dbReference type="Pfam" id="PF07228">
    <property type="entry name" value="SpoIIE"/>
    <property type="match status" value="1"/>
</dbReference>
<dbReference type="KEGG" id="knv:Pan216_43410"/>
<dbReference type="AlphaFoldDB" id="A0A518B915"/>
<evidence type="ECO:0000256" key="1">
    <source>
        <dbReference type="ARBA" id="ARBA00022801"/>
    </source>
</evidence>
<dbReference type="GO" id="GO:0016791">
    <property type="term" value="F:phosphatase activity"/>
    <property type="evidence" value="ECO:0007669"/>
    <property type="project" value="TreeGrafter"/>
</dbReference>
<dbReference type="InterPro" id="IPR052016">
    <property type="entry name" value="Bact_Sigma-Reg"/>
</dbReference>
<dbReference type="EMBL" id="CP036279">
    <property type="protein sequence ID" value="QDU63461.1"/>
    <property type="molecule type" value="Genomic_DNA"/>
</dbReference>
<protein>
    <submittedName>
        <fullName evidence="4">Phosphoserine phosphatase RsbU</fullName>
        <ecNumber evidence="4">3.1.3.3</ecNumber>
    </submittedName>
</protein>
<dbReference type="SMART" id="SM00065">
    <property type="entry name" value="GAF"/>
    <property type="match status" value="1"/>
</dbReference>
<proteinExistence type="predicted"/>
<keyword evidence="1 4" id="KW-0378">Hydrolase</keyword>
<dbReference type="InterPro" id="IPR036457">
    <property type="entry name" value="PPM-type-like_dom_sf"/>
</dbReference>
<dbReference type="InterPro" id="IPR001932">
    <property type="entry name" value="PPM-type_phosphatase-like_dom"/>
</dbReference>
<feature type="domain" description="PPM-type phosphatase" evidence="3">
    <location>
        <begin position="205"/>
        <end position="423"/>
    </location>
</feature>
<dbReference type="Proteomes" id="UP000317093">
    <property type="component" value="Chromosome"/>
</dbReference>
<organism evidence="4 5">
    <name type="scientific">Kolteria novifilia</name>
    <dbReference type="NCBI Taxonomy" id="2527975"/>
    <lineage>
        <taxon>Bacteria</taxon>
        <taxon>Pseudomonadati</taxon>
        <taxon>Planctomycetota</taxon>
        <taxon>Planctomycetia</taxon>
        <taxon>Kolteriales</taxon>
        <taxon>Kolteriaceae</taxon>
        <taxon>Kolteria</taxon>
    </lineage>
</organism>
<sequence length="427" mass="46700">MTETTSWTEQPREQQVSDLMAVLDVTRKLAASTELDTLLKAIEESALQVLDCERATIFLHDAATDELYSEVATGVGEIRFGASLGIAGEAFRSAAVVRVPDAYADKRFNPEIDRKTGYRTRSILTFPLRGFDGGAVGVLQVLNKREGTFTEWDEELGRAYGAQAGVAVQRQRLLDEFAQKQKIERDLQVAREVQQALLPEAAPTIPGFDLAGWNKPADETGGDFFDYQPLDDGRVVVMLADATGHGIGAALVASECRSLLRATFLAGSDIDQALNGVNRILEEDLPDDRFLTAFVATLSPDSDKIAFVSAGHGPIILYRAATKECRICKASGLPLSVLADLPYDPPEEFAMEEGDMLLIATDGFDEWSDAEGNPFGTERIEDCLRDHAEEPSSKLIERLYERVLAFTGGTEQRDDLTAIIIKRCASS</sequence>
<feature type="domain" description="GAF" evidence="2">
    <location>
        <begin position="34"/>
        <end position="178"/>
    </location>
</feature>
<dbReference type="Gene3D" id="3.60.40.10">
    <property type="entry name" value="PPM-type phosphatase domain"/>
    <property type="match status" value="1"/>
</dbReference>
<dbReference type="Gene3D" id="3.30.450.40">
    <property type="match status" value="1"/>
</dbReference>
<evidence type="ECO:0000313" key="5">
    <source>
        <dbReference type="Proteomes" id="UP000317093"/>
    </source>
</evidence>
<dbReference type="RefSeq" id="WP_419192789.1">
    <property type="nucleotide sequence ID" value="NZ_CP036279.1"/>
</dbReference>
<dbReference type="Pfam" id="PF01590">
    <property type="entry name" value="GAF"/>
    <property type="match status" value="1"/>
</dbReference>